<dbReference type="Proteomes" id="UP000077421">
    <property type="component" value="Unassembled WGS sequence"/>
</dbReference>
<dbReference type="EMBL" id="LSUQ01000072">
    <property type="protein sequence ID" value="OAG91130.1"/>
    <property type="molecule type" value="Genomic_DNA"/>
</dbReference>
<protein>
    <submittedName>
        <fullName evidence="1">Uncharacterized protein</fullName>
    </submittedName>
</protein>
<organism evidence="1 2">
    <name type="scientific">Ferroacidibacillus organovorans</name>
    <dbReference type="NCBI Taxonomy" id="1765683"/>
    <lineage>
        <taxon>Bacteria</taxon>
        <taxon>Bacillati</taxon>
        <taxon>Bacillota</taxon>
        <taxon>Bacilli</taxon>
        <taxon>Bacillales</taxon>
        <taxon>Alicyclobacillaceae</taxon>
        <taxon>Ferroacidibacillus</taxon>
    </lineage>
</organism>
<name>A0A853K7F5_9BACL</name>
<reference evidence="1 2" key="1">
    <citation type="submission" date="2016-02" db="EMBL/GenBank/DDBJ databases">
        <title>Draft genome sequence of Acidibacillus ferrooxidans SLC66.</title>
        <authorList>
            <person name="Oliveira G."/>
            <person name="Nancucheo I."/>
            <person name="Dall'Agnol H."/>
            <person name="Johnson B."/>
            <person name="Oliveira R."/>
            <person name="Nunes G.L."/>
            <person name="Tzotzos G."/>
            <person name="Orellana S.C."/>
            <person name="Salim A.C."/>
            <person name="Araujo F.M."/>
        </authorList>
    </citation>
    <scope>NUCLEOTIDE SEQUENCE [LARGE SCALE GENOMIC DNA]</scope>
    <source>
        <strain evidence="1 2">SLC66</strain>
    </source>
</reference>
<proteinExistence type="predicted"/>
<comment type="caution">
    <text evidence="1">The sequence shown here is derived from an EMBL/GenBank/DDBJ whole genome shotgun (WGS) entry which is preliminary data.</text>
</comment>
<dbReference type="AlphaFoldDB" id="A0A853K7F5"/>
<sequence>MQPPDKLDEPHAHPTSVGVTIPGDLTTVTFHCGNVVIRLTCNEPSKAAVENFQAALHAIPLSHGREGANWRYS</sequence>
<accession>A0A853K7F5</accession>
<evidence type="ECO:0000313" key="1">
    <source>
        <dbReference type="EMBL" id="OAG91130.1"/>
    </source>
</evidence>
<evidence type="ECO:0000313" key="2">
    <source>
        <dbReference type="Proteomes" id="UP000077421"/>
    </source>
</evidence>
<gene>
    <name evidence="1" type="ORF">AYW79_13865</name>
</gene>